<evidence type="ECO:0000256" key="1">
    <source>
        <dbReference type="SAM" id="MobiDB-lite"/>
    </source>
</evidence>
<dbReference type="EMBL" id="JACGCI010000007">
    <property type="protein sequence ID" value="KAF6762695.1"/>
    <property type="molecule type" value="Genomic_DNA"/>
</dbReference>
<evidence type="ECO:0000313" key="2">
    <source>
        <dbReference type="EMBL" id="KAF6762695.1"/>
    </source>
</evidence>
<comment type="caution">
    <text evidence="2">The sequence shown here is derived from an EMBL/GenBank/DDBJ whole genome shotgun (WGS) entry which is preliminary data.</text>
</comment>
<proteinExistence type="predicted"/>
<dbReference type="Proteomes" id="UP000521943">
    <property type="component" value="Unassembled WGS sequence"/>
</dbReference>
<protein>
    <submittedName>
        <fullName evidence="2">Uncharacterized protein</fullName>
    </submittedName>
</protein>
<evidence type="ECO:0000313" key="3">
    <source>
        <dbReference type="Proteomes" id="UP000521943"/>
    </source>
</evidence>
<feature type="compositionally biased region" description="Basic and acidic residues" evidence="1">
    <location>
        <begin position="113"/>
        <end position="126"/>
    </location>
</feature>
<dbReference type="OrthoDB" id="28939at2759"/>
<feature type="compositionally biased region" description="Low complexity" evidence="1">
    <location>
        <begin position="76"/>
        <end position="92"/>
    </location>
</feature>
<sequence length="313" mass="32803">MSDTLSDVTAVMGEFMLKGWVLTDKACPTRGCAVPLMRSPRGQSPEVYFCAKCNGSPNAPAHSEPEIATQEASEVSSATSKSRGSSTSRSSTPLTEVSNGHDDEEFVLPPETEESRRRRAQSDRASTEIGARLLKGWAMLGEECPNDTCYGIPLVRPPSQGGEKDPRKECVICGNVYLPEGAQLPVSEAQSSTGNSAGVVGDSQKERIASPQGQQTEATFVRKEPSLSSTFLPPPVGPSGVEAPAGDLSALNTAAHALQTSLNVLSARMTSLASSSSLDVAGLGNAADAIGKVVQALSQVKSMQWSEAQAHNL</sequence>
<gene>
    <name evidence="2" type="ORF">DFP72DRAFT_1060946</name>
</gene>
<dbReference type="InterPro" id="IPR009563">
    <property type="entry name" value="SSSCA1"/>
</dbReference>
<dbReference type="InterPro" id="IPR051888">
    <property type="entry name" value="UPF0148_domain"/>
</dbReference>
<feature type="region of interest" description="Disordered" evidence="1">
    <location>
        <begin position="188"/>
        <end position="244"/>
    </location>
</feature>
<keyword evidence="3" id="KW-1185">Reference proteome</keyword>
<dbReference type="AlphaFoldDB" id="A0A8H6MBW0"/>
<dbReference type="Pfam" id="PF06677">
    <property type="entry name" value="Auto_anti-p27"/>
    <property type="match status" value="2"/>
</dbReference>
<dbReference type="PANTHER" id="PTHR16537:SF1">
    <property type="entry name" value="PROTEIN ZNRD2"/>
    <property type="match status" value="1"/>
</dbReference>
<accession>A0A8H6MBW0</accession>
<feature type="region of interest" description="Disordered" evidence="1">
    <location>
        <begin position="59"/>
        <end position="127"/>
    </location>
</feature>
<reference evidence="2 3" key="1">
    <citation type="submission" date="2020-07" db="EMBL/GenBank/DDBJ databases">
        <title>Comparative genomics of pyrophilous fungi reveals a link between fire events and developmental genes.</title>
        <authorList>
            <consortium name="DOE Joint Genome Institute"/>
            <person name="Steindorff A.S."/>
            <person name="Carver A."/>
            <person name="Calhoun S."/>
            <person name="Stillman K."/>
            <person name="Liu H."/>
            <person name="Lipzen A."/>
            <person name="Pangilinan J."/>
            <person name="Labutti K."/>
            <person name="Bruns T.D."/>
            <person name="Grigoriev I.V."/>
        </authorList>
    </citation>
    <scope>NUCLEOTIDE SEQUENCE [LARGE SCALE GENOMIC DNA]</scope>
    <source>
        <strain evidence="2 3">CBS 144469</strain>
    </source>
</reference>
<dbReference type="PANTHER" id="PTHR16537">
    <property type="entry name" value="SJOEGREN SYNDROME/SCLERODERMA AUTOANTIGEN 1"/>
    <property type="match status" value="1"/>
</dbReference>
<organism evidence="2 3">
    <name type="scientific">Ephemerocybe angulata</name>
    <dbReference type="NCBI Taxonomy" id="980116"/>
    <lineage>
        <taxon>Eukaryota</taxon>
        <taxon>Fungi</taxon>
        <taxon>Dikarya</taxon>
        <taxon>Basidiomycota</taxon>
        <taxon>Agaricomycotina</taxon>
        <taxon>Agaricomycetes</taxon>
        <taxon>Agaricomycetidae</taxon>
        <taxon>Agaricales</taxon>
        <taxon>Agaricineae</taxon>
        <taxon>Psathyrellaceae</taxon>
        <taxon>Ephemerocybe</taxon>
    </lineage>
</organism>
<name>A0A8H6MBW0_9AGAR</name>